<keyword evidence="1 2" id="KW-0129">CBS domain</keyword>
<dbReference type="SUPFAM" id="SSF54631">
    <property type="entry name" value="CBS-domain pair"/>
    <property type="match status" value="1"/>
</dbReference>
<dbReference type="InterPro" id="IPR000644">
    <property type="entry name" value="CBS_dom"/>
</dbReference>
<feature type="domain" description="CBS" evidence="3">
    <location>
        <begin position="10"/>
        <end position="69"/>
    </location>
</feature>
<gene>
    <name evidence="4" type="ORF">ACFP1K_23715</name>
</gene>
<dbReference type="SMART" id="SM00116">
    <property type="entry name" value="CBS"/>
    <property type="match status" value="2"/>
</dbReference>
<evidence type="ECO:0000259" key="3">
    <source>
        <dbReference type="PROSITE" id="PS51371"/>
    </source>
</evidence>
<name>A0ABW1NLC4_9ACTN</name>
<organism evidence="4 5">
    <name type="scientific">Sphaerisporangium aureirubrum</name>
    <dbReference type="NCBI Taxonomy" id="1544736"/>
    <lineage>
        <taxon>Bacteria</taxon>
        <taxon>Bacillati</taxon>
        <taxon>Actinomycetota</taxon>
        <taxon>Actinomycetes</taxon>
        <taxon>Streptosporangiales</taxon>
        <taxon>Streptosporangiaceae</taxon>
        <taxon>Sphaerisporangium</taxon>
    </lineage>
</organism>
<sequence length="155" mass="16909">MITYTAAEVMSGVVVTVTPDESPLMAWELMRRAGVHHIPVVDEERRLHGILAVHDLAMGWPGTLAGLAEREVRDFLKASRLPRVLREKPLDEVAAVMLDADRDAVPVVDDHGHTVGIITTSDILKAVAGRILPARTNGEIHTAMFHLHPVLPTPA</sequence>
<keyword evidence="5" id="KW-1185">Reference proteome</keyword>
<proteinExistence type="predicted"/>
<comment type="caution">
    <text evidence="4">The sequence shown here is derived from an EMBL/GenBank/DDBJ whole genome shotgun (WGS) entry which is preliminary data.</text>
</comment>
<dbReference type="InterPro" id="IPR046342">
    <property type="entry name" value="CBS_dom_sf"/>
</dbReference>
<dbReference type="Gene3D" id="3.10.580.10">
    <property type="entry name" value="CBS-domain"/>
    <property type="match status" value="2"/>
</dbReference>
<dbReference type="Proteomes" id="UP001596137">
    <property type="component" value="Unassembled WGS sequence"/>
</dbReference>
<evidence type="ECO:0000256" key="2">
    <source>
        <dbReference type="PROSITE-ProRule" id="PRU00703"/>
    </source>
</evidence>
<reference evidence="5" key="1">
    <citation type="journal article" date="2019" name="Int. J. Syst. Evol. Microbiol.">
        <title>The Global Catalogue of Microorganisms (GCM) 10K type strain sequencing project: providing services to taxonomists for standard genome sequencing and annotation.</title>
        <authorList>
            <consortium name="The Broad Institute Genomics Platform"/>
            <consortium name="The Broad Institute Genome Sequencing Center for Infectious Disease"/>
            <person name="Wu L."/>
            <person name="Ma J."/>
        </authorList>
    </citation>
    <scope>NUCLEOTIDE SEQUENCE [LARGE SCALE GENOMIC DNA]</scope>
    <source>
        <strain evidence="5">JCM 30346</strain>
    </source>
</reference>
<feature type="domain" description="CBS" evidence="3">
    <location>
        <begin position="75"/>
        <end position="134"/>
    </location>
</feature>
<dbReference type="InterPro" id="IPR051257">
    <property type="entry name" value="Diverse_CBS-Domain"/>
</dbReference>
<accession>A0ABW1NLC4</accession>
<evidence type="ECO:0000256" key="1">
    <source>
        <dbReference type="ARBA" id="ARBA00023122"/>
    </source>
</evidence>
<protein>
    <submittedName>
        <fullName evidence="4">HPP family protein</fullName>
    </submittedName>
</protein>
<dbReference type="Pfam" id="PF00571">
    <property type="entry name" value="CBS"/>
    <property type="match status" value="2"/>
</dbReference>
<dbReference type="PANTHER" id="PTHR43080:SF2">
    <property type="entry name" value="CBS DOMAIN-CONTAINING PROTEIN"/>
    <property type="match status" value="1"/>
</dbReference>
<evidence type="ECO:0000313" key="5">
    <source>
        <dbReference type="Proteomes" id="UP001596137"/>
    </source>
</evidence>
<dbReference type="PANTHER" id="PTHR43080">
    <property type="entry name" value="CBS DOMAIN-CONTAINING PROTEIN CBSX3, MITOCHONDRIAL"/>
    <property type="match status" value="1"/>
</dbReference>
<evidence type="ECO:0000313" key="4">
    <source>
        <dbReference type="EMBL" id="MFC6084189.1"/>
    </source>
</evidence>
<dbReference type="PROSITE" id="PS51371">
    <property type="entry name" value="CBS"/>
    <property type="match status" value="2"/>
</dbReference>
<dbReference type="RefSeq" id="WP_380756985.1">
    <property type="nucleotide sequence ID" value="NZ_JBHSRF010000039.1"/>
</dbReference>
<dbReference type="EMBL" id="JBHSRF010000039">
    <property type="protein sequence ID" value="MFC6084189.1"/>
    <property type="molecule type" value="Genomic_DNA"/>
</dbReference>